<dbReference type="GO" id="GO:0034975">
    <property type="term" value="P:protein folding in endoplasmic reticulum"/>
    <property type="evidence" value="ECO:0007669"/>
    <property type="project" value="TreeGrafter"/>
</dbReference>
<keyword evidence="5 8" id="KW-1133">Transmembrane helix</keyword>
<dbReference type="SMART" id="SM01415">
    <property type="entry name" value="DUF106"/>
    <property type="match status" value="1"/>
</dbReference>
<dbReference type="PANTHER" id="PTHR13116:SF5">
    <property type="entry name" value="ER MEMBRANE PROTEIN COMPLEX SUBUNIT 3"/>
    <property type="match status" value="1"/>
</dbReference>
<evidence type="ECO:0000256" key="5">
    <source>
        <dbReference type="ARBA" id="ARBA00022989"/>
    </source>
</evidence>
<evidence type="ECO:0000256" key="2">
    <source>
        <dbReference type="ARBA" id="ARBA00005376"/>
    </source>
</evidence>
<dbReference type="Proteomes" id="UP000663699">
    <property type="component" value="Chromosome 2"/>
</dbReference>
<organism evidence="9 10">
    <name type="scientific">Pneumocystis wakefieldiae</name>
    <dbReference type="NCBI Taxonomy" id="38082"/>
    <lineage>
        <taxon>Eukaryota</taxon>
        <taxon>Fungi</taxon>
        <taxon>Dikarya</taxon>
        <taxon>Ascomycota</taxon>
        <taxon>Taphrinomycotina</taxon>
        <taxon>Pneumocystomycetes</taxon>
        <taxon>Pneumocystaceae</taxon>
        <taxon>Pneumocystis</taxon>
    </lineage>
</organism>
<dbReference type="AlphaFoldDB" id="A0A899FWH5"/>
<sequence length="276" mass="31860">MDLKKSQDLYLDKSLRNWVLFTIFIAMILTGILKHYISILLLETPRKMTAKEIRELRALQRSEILRLNADHIPFAGFYTRRTFLIKAFSNGEYLENPELKGSQLMNPMVNLKNMDQMMRIFKSNMANIIPQTIIMAWINFFFNGFILIKLPFPLTLRFKSMLQSGVATNDLDVSWVSSLSWYFLNFFGLKPIYDLILGDGNFVSGGDPTGMGIAIPGMIEPNSNMSDPQLYVPSGTDPDKLFSTEIENLELVMHNWVLEDVEDRILNKYQNMEIYS</sequence>
<comment type="function">
    <text evidence="7">The EMC seems to be required for efficient folding of proteins in the endoplasmic reticulum (ER).</text>
</comment>
<dbReference type="InterPro" id="IPR002809">
    <property type="entry name" value="EMC3/TMCO1"/>
</dbReference>
<comment type="subcellular location">
    <subcellularLocation>
        <location evidence="1">Membrane</location>
        <topology evidence="1">Multi-pass membrane protein</topology>
    </subcellularLocation>
</comment>
<dbReference type="InterPro" id="IPR008568">
    <property type="entry name" value="EMC3"/>
</dbReference>
<evidence type="ECO:0000256" key="3">
    <source>
        <dbReference type="ARBA" id="ARBA00020822"/>
    </source>
</evidence>
<comment type="similarity">
    <text evidence="2 7">Belongs to the EMC3 family.</text>
</comment>
<dbReference type="GO" id="GO:0072546">
    <property type="term" value="C:EMC complex"/>
    <property type="evidence" value="ECO:0007669"/>
    <property type="project" value="TreeGrafter"/>
</dbReference>
<evidence type="ECO:0000313" key="9">
    <source>
        <dbReference type="EMBL" id="QSL64392.1"/>
    </source>
</evidence>
<accession>A0A899FWH5</accession>
<keyword evidence="6 8" id="KW-0472">Membrane</keyword>
<dbReference type="OrthoDB" id="6745403at2759"/>
<evidence type="ECO:0000313" key="10">
    <source>
        <dbReference type="Proteomes" id="UP000663699"/>
    </source>
</evidence>
<keyword evidence="10" id="KW-1185">Reference proteome</keyword>
<name>A0A899FWH5_9ASCO</name>
<evidence type="ECO:0000256" key="1">
    <source>
        <dbReference type="ARBA" id="ARBA00004141"/>
    </source>
</evidence>
<proteinExistence type="inferred from homology"/>
<dbReference type="PIRSF" id="PIRSF010045">
    <property type="entry name" value="DUF850_TM_euk"/>
    <property type="match status" value="1"/>
</dbReference>
<evidence type="ECO:0000256" key="8">
    <source>
        <dbReference type="SAM" id="Phobius"/>
    </source>
</evidence>
<feature type="transmembrane region" description="Helical" evidence="8">
    <location>
        <begin position="128"/>
        <end position="148"/>
    </location>
</feature>
<evidence type="ECO:0000256" key="4">
    <source>
        <dbReference type="ARBA" id="ARBA00022692"/>
    </source>
</evidence>
<reference evidence="9" key="1">
    <citation type="submission" date="2020-06" db="EMBL/GenBank/DDBJ databases">
        <title>Genomes of multiple members of Pneumocystis genus reveal paths to human pathogen Pneumocystis jirovecii.</title>
        <authorList>
            <person name="Cisse O.H."/>
            <person name="Ma L."/>
            <person name="Dekker J."/>
            <person name="Khil P."/>
            <person name="Jo J."/>
            <person name="Brenchley J."/>
            <person name="Blair R."/>
            <person name="Pahar B."/>
            <person name="Chabe M."/>
            <person name="Van Rompay K.A."/>
            <person name="Keesler R."/>
            <person name="Sukura A."/>
            <person name="Hirsch V."/>
            <person name="Kutty G."/>
            <person name="Liu Y."/>
            <person name="Peng L."/>
            <person name="Chen J."/>
            <person name="Song J."/>
            <person name="Weissenbacher-Lang C."/>
            <person name="Xu J."/>
            <person name="Upham N.S."/>
            <person name="Stajich J.E."/>
            <person name="Cuomo C.A."/>
            <person name="Cushion M.T."/>
            <person name="Kovacs J.A."/>
        </authorList>
    </citation>
    <scope>NUCLEOTIDE SEQUENCE</scope>
    <source>
        <strain evidence="9">2A</strain>
    </source>
</reference>
<dbReference type="Pfam" id="PF01956">
    <property type="entry name" value="EMC3_TMCO1"/>
    <property type="match status" value="1"/>
</dbReference>
<dbReference type="EMBL" id="CP054533">
    <property type="protein sequence ID" value="QSL64392.1"/>
    <property type="molecule type" value="Genomic_DNA"/>
</dbReference>
<gene>
    <name evidence="9" type="ORF">MERGE_001693</name>
</gene>
<protein>
    <recommendedName>
        <fullName evidence="3 7">ER membrane protein complex subunit 3</fullName>
    </recommendedName>
</protein>
<feature type="transmembrane region" description="Helical" evidence="8">
    <location>
        <begin position="20"/>
        <end position="42"/>
    </location>
</feature>
<dbReference type="PANTHER" id="PTHR13116">
    <property type="entry name" value="ER MEMBRANE PROTEIN COMPLEX SUBUNIT 3"/>
    <property type="match status" value="1"/>
</dbReference>
<evidence type="ECO:0000256" key="6">
    <source>
        <dbReference type="ARBA" id="ARBA00023136"/>
    </source>
</evidence>
<evidence type="ECO:0000256" key="7">
    <source>
        <dbReference type="PIRNR" id="PIRNR010045"/>
    </source>
</evidence>
<keyword evidence="4 8" id="KW-0812">Transmembrane</keyword>